<keyword evidence="5 7" id="KW-0067">ATP-binding</keyword>
<dbReference type="GO" id="GO:0009376">
    <property type="term" value="C:HslUV protease complex"/>
    <property type="evidence" value="ECO:0007669"/>
    <property type="project" value="UniProtKB-UniRule"/>
</dbReference>
<dbReference type="InterPro" id="IPR003959">
    <property type="entry name" value="ATPase_AAA_core"/>
</dbReference>
<dbReference type="HAMAP" id="MF_00249">
    <property type="entry name" value="HslU"/>
    <property type="match status" value="1"/>
</dbReference>
<name>A0A1R1IE12_9RHOO</name>
<dbReference type="NCBIfam" id="NF003544">
    <property type="entry name" value="PRK05201.1"/>
    <property type="match status" value="1"/>
</dbReference>
<accession>A0A1R1IE12</accession>
<feature type="binding site" evidence="7">
    <location>
        <begin position="57"/>
        <end position="62"/>
    </location>
    <ligand>
        <name>ATP</name>
        <dbReference type="ChEBI" id="CHEBI:30616"/>
    </ligand>
</feature>
<evidence type="ECO:0000259" key="8">
    <source>
        <dbReference type="SMART" id="SM00382"/>
    </source>
</evidence>
<dbReference type="FunFam" id="1.10.8.10:FF:000028">
    <property type="entry name" value="ATP-dependent protease ATPase subunit HslU"/>
    <property type="match status" value="1"/>
</dbReference>
<organism evidence="10 11">
    <name type="scientific">Azonexus hydrophilus</name>
    <dbReference type="NCBI Taxonomy" id="418702"/>
    <lineage>
        <taxon>Bacteria</taxon>
        <taxon>Pseudomonadati</taxon>
        <taxon>Pseudomonadota</taxon>
        <taxon>Betaproteobacteria</taxon>
        <taxon>Rhodocyclales</taxon>
        <taxon>Azonexaceae</taxon>
        <taxon>Azonexus</taxon>
    </lineage>
</organism>
<comment type="subunit">
    <text evidence="7">A double ring-shaped homohexamer of HslV is capped on each side by a ring-shaped HslU homohexamer. The assembly of the HslU/HslV complex is dependent on binding of ATP.</text>
</comment>
<dbReference type="FunFam" id="3.40.50.300:FF:000220">
    <property type="entry name" value="ATP-dependent protease ATPase subunit HslU"/>
    <property type="match status" value="1"/>
</dbReference>
<dbReference type="Pfam" id="PF07724">
    <property type="entry name" value="AAA_2"/>
    <property type="match status" value="1"/>
</dbReference>
<feature type="domain" description="AAA+ ATPase" evidence="8">
    <location>
        <begin position="46"/>
        <end position="331"/>
    </location>
</feature>
<dbReference type="SMART" id="SM00382">
    <property type="entry name" value="AAA"/>
    <property type="match status" value="1"/>
</dbReference>
<dbReference type="Gene3D" id="1.10.8.10">
    <property type="entry name" value="DNA helicase RuvA subunit, C-terminal domain"/>
    <property type="match status" value="1"/>
</dbReference>
<dbReference type="AlphaFoldDB" id="A0A1R1IE12"/>
<dbReference type="NCBIfam" id="TIGR00390">
    <property type="entry name" value="hslU"/>
    <property type="match status" value="1"/>
</dbReference>
<evidence type="ECO:0000256" key="5">
    <source>
        <dbReference type="ARBA" id="ARBA00022840"/>
    </source>
</evidence>
<evidence type="ECO:0000256" key="2">
    <source>
        <dbReference type="ARBA" id="ARBA00009771"/>
    </source>
</evidence>
<dbReference type="InterPro" id="IPR027417">
    <property type="entry name" value="P-loop_NTPase"/>
</dbReference>
<dbReference type="SUPFAM" id="SSF52540">
    <property type="entry name" value="P-loop containing nucleoside triphosphate hydrolases"/>
    <property type="match status" value="1"/>
</dbReference>
<dbReference type="STRING" id="418702.BJN45_01690"/>
<dbReference type="EMBL" id="MTHD01000001">
    <property type="protein sequence ID" value="OMG56895.1"/>
    <property type="molecule type" value="Genomic_DNA"/>
</dbReference>
<dbReference type="GO" id="GO:0008233">
    <property type="term" value="F:peptidase activity"/>
    <property type="evidence" value="ECO:0007669"/>
    <property type="project" value="InterPro"/>
</dbReference>
<dbReference type="PANTHER" id="PTHR48102:SF3">
    <property type="entry name" value="ATP-DEPENDENT PROTEASE ATPASE SUBUNIT HSLU"/>
    <property type="match status" value="1"/>
</dbReference>
<dbReference type="InterPro" id="IPR004491">
    <property type="entry name" value="HslU"/>
</dbReference>
<protein>
    <recommendedName>
        <fullName evidence="7">ATP-dependent protease ATPase subunit HslU</fullName>
    </recommendedName>
    <alternativeName>
        <fullName evidence="7">Unfoldase HslU</fullName>
    </alternativeName>
</protein>
<feature type="binding site" evidence="7">
    <location>
        <position position="255"/>
    </location>
    <ligand>
        <name>ATP</name>
        <dbReference type="ChEBI" id="CHEBI:30616"/>
    </ligand>
</feature>
<evidence type="ECO:0000256" key="4">
    <source>
        <dbReference type="ARBA" id="ARBA00022741"/>
    </source>
</evidence>
<dbReference type="CDD" id="cd19498">
    <property type="entry name" value="RecA-like_HslU"/>
    <property type="match status" value="1"/>
</dbReference>
<comment type="subcellular location">
    <subcellularLocation>
        <location evidence="1 7">Cytoplasm</location>
    </subcellularLocation>
</comment>
<dbReference type="InterPro" id="IPR003593">
    <property type="entry name" value="AAA+_ATPase"/>
</dbReference>
<dbReference type="InterPro" id="IPR019489">
    <property type="entry name" value="Clp_ATPase_C"/>
</dbReference>
<keyword evidence="4 7" id="KW-0547">Nucleotide-binding</keyword>
<keyword evidence="11" id="KW-1185">Reference proteome</keyword>
<comment type="similarity">
    <text evidence="2 7">Belongs to the ClpX chaperone family. HslU subfamily.</text>
</comment>
<comment type="function">
    <text evidence="7">ATPase subunit of a proteasome-like degradation complex; this subunit has chaperone activity. The binding of ATP and its subsequent hydrolysis by HslU are essential for unfolding of protein substrates subsequently hydrolyzed by HslV. HslU recognizes the N-terminal part of its protein substrates and unfolds these before they are guided to HslV for hydrolysis.</text>
</comment>
<evidence type="ECO:0000313" key="10">
    <source>
        <dbReference type="EMBL" id="OMG56895.1"/>
    </source>
</evidence>
<evidence type="ECO:0000313" key="11">
    <source>
        <dbReference type="Proteomes" id="UP000187526"/>
    </source>
</evidence>
<keyword evidence="6 7" id="KW-0143">Chaperone</keyword>
<dbReference type="Gene3D" id="1.10.8.60">
    <property type="match status" value="1"/>
</dbReference>
<feature type="domain" description="Clp ATPase C-terminal" evidence="9">
    <location>
        <begin position="334"/>
        <end position="433"/>
    </location>
</feature>
<feature type="binding site" evidence="7">
    <location>
        <position position="320"/>
    </location>
    <ligand>
        <name>ATP</name>
        <dbReference type="ChEBI" id="CHEBI:30616"/>
    </ligand>
</feature>
<dbReference type="OrthoDB" id="9804062at2"/>
<evidence type="ECO:0000259" key="9">
    <source>
        <dbReference type="SMART" id="SM01086"/>
    </source>
</evidence>
<evidence type="ECO:0000256" key="3">
    <source>
        <dbReference type="ARBA" id="ARBA00022490"/>
    </source>
</evidence>
<dbReference type="Proteomes" id="UP000187526">
    <property type="component" value="Unassembled WGS sequence"/>
</dbReference>
<dbReference type="PANTHER" id="PTHR48102">
    <property type="entry name" value="ATP-DEPENDENT CLP PROTEASE ATP-BINDING SUBUNIT CLPX-LIKE, MITOCHONDRIAL-RELATED"/>
    <property type="match status" value="1"/>
</dbReference>
<dbReference type="GO" id="GO:0016887">
    <property type="term" value="F:ATP hydrolysis activity"/>
    <property type="evidence" value="ECO:0007669"/>
    <property type="project" value="InterPro"/>
</dbReference>
<proteinExistence type="inferred from homology"/>
<feature type="binding site" evidence="7">
    <location>
        <position position="15"/>
    </location>
    <ligand>
        <name>ATP</name>
        <dbReference type="ChEBI" id="CHEBI:30616"/>
    </ligand>
</feature>
<evidence type="ECO:0000256" key="7">
    <source>
        <dbReference type="HAMAP-Rule" id="MF_00249"/>
    </source>
</evidence>
<gene>
    <name evidence="7" type="primary">hslU</name>
    <name evidence="10" type="ORF">BJN45_01690</name>
</gene>
<dbReference type="SMART" id="SM01086">
    <property type="entry name" value="ClpB_D2-small"/>
    <property type="match status" value="1"/>
</dbReference>
<sequence length="442" mass="48918">MTPKEIVSELDKHIVGQNAAKKAVAIALRNRWRRAQVAEPLRQEITPKNILMIGPTGVGKTEIARRLARLADAPFIKVEATKFTEVGYVGRDVETIIRDLVEMAIKSNRERAMKANRARAEDAAEERILDALLPPARSPGFYAEDAAANADNATRQKFRKKLREGELDDKEIDIEVAAPSMQAEIFAPPGMEELTQQIQGMFQNIGGGKKKSRKLKIREAFKLLTDEEAAKLVNDEEIKLEAVKAVEQNGIVFLDEIDKVASRSDVQGADVSRQGVQRDLLPLVEGTTVSTKYGMIKTDHILFIASGAFHLSKPSDLIPELQGRFPIRVELESLSVADFECILTQTDACLTKQYQALLATEGVSVDFAADGIRRMAEIAYQVNEKTENIGARRLHTVMEKLLEEVSFEAGKAGFENLAVDAAYVNEKLGEVAADEDLSRYVL</sequence>
<dbReference type="FunFam" id="3.40.50.300:FF:000213">
    <property type="entry name" value="ATP-dependent protease ATPase subunit HslU"/>
    <property type="match status" value="1"/>
</dbReference>
<evidence type="ECO:0000256" key="6">
    <source>
        <dbReference type="ARBA" id="ARBA00023186"/>
    </source>
</evidence>
<dbReference type="GO" id="GO:0043335">
    <property type="term" value="P:protein unfolding"/>
    <property type="evidence" value="ECO:0007669"/>
    <property type="project" value="UniProtKB-UniRule"/>
</dbReference>
<dbReference type="Pfam" id="PF00004">
    <property type="entry name" value="AAA"/>
    <property type="match status" value="1"/>
</dbReference>
<feature type="binding site" evidence="7">
    <location>
        <position position="392"/>
    </location>
    <ligand>
        <name>ATP</name>
        <dbReference type="ChEBI" id="CHEBI:30616"/>
    </ligand>
</feature>
<dbReference type="InterPro" id="IPR050052">
    <property type="entry name" value="ATP-dep_Clp_protease_ClpX"/>
</dbReference>
<dbReference type="Gene3D" id="3.40.50.300">
    <property type="entry name" value="P-loop containing nucleotide triphosphate hydrolases"/>
    <property type="match status" value="2"/>
</dbReference>
<evidence type="ECO:0000256" key="1">
    <source>
        <dbReference type="ARBA" id="ARBA00004496"/>
    </source>
</evidence>
<comment type="caution">
    <text evidence="10">The sequence shown here is derived from an EMBL/GenBank/DDBJ whole genome shotgun (WGS) entry which is preliminary data.</text>
</comment>
<dbReference type="GO" id="GO:0036402">
    <property type="term" value="F:proteasome-activating activity"/>
    <property type="evidence" value="ECO:0007669"/>
    <property type="project" value="UniProtKB-UniRule"/>
</dbReference>
<dbReference type="GO" id="GO:0005524">
    <property type="term" value="F:ATP binding"/>
    <property type="evidence" value="ECO:0007669"/>
    <property type="project" value="UniProtKB-UniRule"/>
</dbReference>
<reference evidence="10 11" key="1">
    <citation type="submission" date="2016-10" db="EMBL/GenBank/DDBJ databases">
        <title>Alkaliphiles isolated from bioreactors.</title>
        <authorList>
            <person name="Salah Z."/>
            <person name="Rout S.P."/>
            <person name="Humphreys P.N."/>
        </authorList>
    </citation>
    <scope>NUCLEOTIDE SEQUENCE [LARGE SCALE GENOMIC DNA]</scope>
    <source>
        <strain evidence="10 11">ZS02</strain>
    </source>
</reference>
<keyword evidence="3 7" id="KW-0963">Cytoplasm</keyword>